<evidence type="ECO:0000256" key="6">
    <source>
        <dbReference type="ARBA" id="ARBA00023239"/>
    </source>
</evidence>
<comment type="catalytic activity">
    <reaction evidence="7">
        <text>prephenate + H(+) = 3-phenylpyruvate + CO2 + H2O</text>
        <dbReference type="Rhea" id="RHEA:21648"/>
        <dbReference type="ChEBI" id="CHEBI:15377"/>
        <dbReference type="ChEBI" id="CHEBI:15378"/>
        <dbReference type="ChEBI" id="CHEBI:16526"/>
        <dbReference type="ChEBI" id="CHEBI:18005"/>
        <dbReference type="ChEBI" id="CHEBI:29934"/>
        <dbReference type="EC" id="4.2.1.51"/>
    </reaction>
</comment>
<keyword evidence="5" id="KW-0584">Phenylalanine biosynthesis</keyword>
<dbReference type="InterPro" id="IPR001086">
    <property type="entry name" value="Preph_deHydtase"/>
</dbReference>
<feature type="domain" description="ACT" evidence="10">
    <location>
        <begin position="326"/>
        <end position="401"/>
    </location>
</feature>
<keyword evidence="6 11" id="KW-0456">Lyase</keyword>
<proteinExistence type="predicted"/>
<feature type="domain" description="Prephenate dehydratase" evidence="9">
    <location>
        <begin position="137"/>
        <end position="312"/>
    </location>
</feature>
<feature type="region of interest" description="Disordered" evidence="8">
    <location>
        <begin position="1"/>
        <end position="38"/>
    </location>
</feature>
<dbReference type="InterPro" id="IPR018528">
    <property type="entry name" value="Preph_deHydtase_CS"/>
</dbReference>
<dbReference type="KEGG" id="rpm:RSPPHO_00849"/>
<dbReference type="CDD" id="cd13631">
    <property type="entry name" value="PBP2_Ct-PDT_like"/>
    <property type="match status" value="1"/>
</dbReference>
<evidence type="ECO:0000256" key="1">
    <source>
        <dbReference type="ARBA" id="ARBA00004741"/>
    </source>
</evidence>
<dbReference type="PROSITE" id="PS00857">
    <property type="entry name" value="PREPHENATE_DEHYDR_1"/>
    <property type="match status" value="1"/>
</dbReference>
<dbReference type="PANTHER" id="PTHR21022:SF19">
    <property type="entry name" value="PREPHENATE DEHYDRATASE-RELATED"/>
    <property type="match status" value="1"/>
</dbReference>
<dbReference type="NCBIfam" id="NF008866">
    <property type="entry name" value="PRK11899.1"/>
    <property type="match status" value="1"/>
</dbReference>
<protein>
    <recommendedName>
        <fullName evidence="2">prephenate dehydratase</fullName>
        <ecNumber evidence="2">4.2.1.51</ecNumber>
    </recommendedName>
</protein>
<dbReference type="eggNOG" id="COG0077">
    <property type="taxonomic scope" value="Bacteria"/>
</dbReference>
<dbReference type="EMBL" id="HE663493">
    <property type="protein sequence ID" value="CCG07475.1"/>
    <property type="molecule type" value="Genomic_DNA"/>
</dbReference>
<evidence type="ECO:0000256" key="5">
    <source>
        <dbReference type="ARBA" id="ARBA00023222"/>
    </source>
</evidence>
<dbReference type="Gene3D" id="3.30.70.260">
    <property type="match status" value="1"/>
</dbReference>
<dbReference type="InterPro" id="IPR002912">
    <property type="entry name" value="ACT_dom"/>
</dbReference>
<dbReference type="GO" id="GO:0005737">
    <property type="term" value="C:cytoplasm"/>
    <property type="evidence" value="ECO:0007669"/>
    <property type="project" value="TreeGrafter"/>
</dbReference>
<keyword evidence="12" id="KW-1185">Reference proteome</keyword>
<dbReference type="HOGENOM" id="CLU_657005_0_0_5"/>
<dbReference type="PROSITE" id="PS51671">
    <property type="entry name" value="ACT"/>
    <property type="match status" value="1"/>
</dbReference>
<dbReference type="UniPathway" id="UPA00121">
    <property type="reaction ID" value="UER00345"/>
</dbReference>
<sequence>MPSPARKNAPIPTWSRQWPALPPARATPAPSISAGPACRPATGRFTTILGSMRGAGPRWRLLSAGRPACWSSASGWSSCAPWSIICALRRPWSRPCRLAWIPPRTWSEPAPPWRPGRERLVVSFPWSAPSMSDPTVTVAFQGLPGAYSHMACTRLFPGWSVLPCPAFEDAFAAVREGRARHAVLPIENSVAGRVADIHHLMPDSGLFIVNEFFLKVSHHLLVVPGTPLESVKVVRSHVHALGQCRKFIKAHGLTAIVHADTAGAAAELAEQRRPNEAAIASELAGEFYGLESLCANIEDENHNTTRFLVMAREPVVPRDDLACITTFVFQVRNVPAALYKALGGFATNGINMTKLESYQVGGTFVATQFYADVEGRPEDAPLTRALEELGHFTKEVRVLGVYPAHPYRFAARKGLPAE</sequence>
<accession>H6SRE6</accession>
<evidence type="ECO:0000313" key="12">
    <source>
        <dbReference type="Proteomes" id="UP000033220"/>
    </source>
</evidence>
<evidence type="ECO:0000256" key="7">
    <source>
        <dbReference type="ARBA" id="ARBA00047848"/>
    </source>
</evidence>
<dbReference type="InterPro" id="IPR045865">
    <property type="entry name" value="ACT-like_dom_sf"/>
</dbReference>
<evidence type="ECO:0000259" key="10">
    <source>
        <dbReference type="PROSITE" id="PS51671"/>
    </source>
</evidence>
<dbReference type="SUPFAM" id="SSF55021">
    <property type="entry name" value="ACT-like"/>
    <property type="match status" value="1"/>
</dbReference>
<reference evidence="11 12" key="1">
    <citation type="submission" date="2012-02" db="EMBL/GenBank/DDBJ databases">
        <title>Shotgun genome sequence of Phaeospirillum photometricum DSM 122.</title>
        <authorList>
            <person name="Duquesne K."/>
            <person name="Sturgis J."/>
        </authorList>
    </citation>
    <scope>NUCLEOTIDE SEQUENCE [LARGE SCALE GENOMIC DNA]</scope>
    <source>
        <strain evidence="12">DSM122</strain>
    </source>
</reference>
<evidence type="ECO:0000256" key="3">
    <source>
        <dbReference type="ARBA" id="ARBA00022605"/>
    </source>
</evidence>
<dbReference type="STRING" id="1150469.RSPPHO_00849"/>
<dbReference type="AlphaFoldDB" id="H6SRE6"/>
<dbReference type="Pfam" id="PF00800">
    <property type="entry name" value="PDT"/>
    <property type="match status" value="1"/>
</dbReference>
<dbReference type="GO" id="GO:0009094">
    <property type="term" value="P:L-phenylalanine biosynthetic process"/>
    <property type="evidence" value="ECO:0007669"/>
    <property type="project" value="UniProtKB-UniPathway"/>
</dbReference>
<evidence type="ECO:0000256" key="2">
    <source>
        <dbReference type="ARBA" id="ARBA00013147"/>
    </source>
</evidence>
<evidence type="ECO:0000259" key="9">
    <source>
        <dbReference type="PROSITE" id="PS51171"/>
    </source>
</evidence>
<dbReference type="PROSITE" id="PS51171">
    <property type="entry name" value="PREPHENATE_DEHYDR_3"/>
    <property type="match status" value="1"/>
</dbReference>
<evidence type="ECO:0000313" key="11">
    <source>
        <dbReference type="EMBL" id="CCG07475.1"/>
    </source>
</evidence>
<dbReference type="CDD" id="cd04905">
    <property type="entry name" value="ACT_CM-PDT"/>
    <property type="match status" value="1"/>
</dbReference>
<keyword evidence="3" id="KW-0028">Amino-acid biosynthesis</keyword>
<dbReference type="SUPFAM" id="SSF53850">
    <property type="entry name" value="Periplasmic binding protein-like II"/>
    <property type="match status" value="1"/>
</dbReference>
<dbReference type="Gene3D" id="3.40.190.10">
    <property type="entry name" value="Periplasmic binding protein-like II"/>
    <property type="match status" value="2"/>
</dbReference>
<evidence type="ECO:0000256" key="4">
    <source>
        <dbReference type="ARBA" id="ARBA00023141"/>
    </source>
</evidence>
<dbReference type="Proteomes" id="UP000033220">
    <property type="component" value="Chromosome DSM 122"/>
</dbReference>
<evidence type="ECO:0000256" key="8">
    <source>
        <dbReference type="SAM" id="MobiDB-lite"/>
    </source>
</evidence>
<dbReference type="PANTHER" id="PTHR21022">
    <property type="entry name" value="PREPHENATE DEHYDRATASE P PROTEIN"/>
    <property type="match status" value="1"/>
</dbReference>
<organism evidence="11 12">
    <name type="scientific">Pararhodospirillum photometricum DSM 122</name>
    <dbReference type="NCBI Taxonomy" id="1150469"/>
    <lineage>
        <taxon>Bacteria</taxon>
        <taxon>Pseudomonadati</taxon>
        <taxon>Pseudomonadota</taxon>
        <taxon>Alphaproteobacteria</taxon>
        <taxon>Rhodospirillales</taxon>
        <taxon>Rhodospirillaceae</taxon>
        <taxon>Pararhodospirillum</taxon>
    </lineage>
</organism>
<dbReference type="PATRIC" id="fig|1150469.3.peg.977"/>
<name>H6SRE6_PARPM</name>
<comment type="pathway">
    <text evidence="1">Amino-acid biosynthesis; L-phenylalanine biosynthesis; phenylpyruvate from prephenate: step 1/1.</text>
</comment>
<gene>
    <name evidence="11" type="ORF">RSPPHO_00849</name>
</gene>
<dbReference type="GO" id="GO:0004664">
    <property type="term" value="F:prephenate dehydratase activity"/>
    <property type="evidence" value="ECO:0007669"/>
    <property type="project" value="UniProtKB-EC"/>
</dbReference>
<keyword evidence="4" id="KW-0057">Aromatic amino acid biosynthesis</keyword>
<dbReference type="EC" id="4.2.1.51" evidence="2"/>